<evidence type="ECO:0000313" key="2">
    <source>
        <dbReference type="EnsemblMetazoa" id="G10311.6:cds"/>
    </source>
</evidence>
<dbReference type="AlphaFoldDB" id="A0A8W8HN47"/>
<feature type="region of interest" description="Disordered" evidence="1">
    <location>
        <begin position="141"/>
        <end position="176"/>
    </location>
</feature>
<evidence type="ECO:0000256" key="1">
    <source>
        <dbReference type="SAM" id="MobiDB-lite"/>
    </source>
</evidence>
<evidence type="ECO:0000313" key="3">
    <source>
        <dbReference type="Proteomes" id="UP000005408"/>
    </source>
</evidence>
<dbReference type="EnsemblMetazoa" id="G10311.6">
    <property type="protein sequence ID" value="G10311.6:cds"/>
    <property type="gene ID" value="G10311"/>
</dbReference>
<organism evidence="2 3">
    <name type="scientific">Magallana gigas</name>
    <name type="common">Pacific oyster</name>
    <name type="synonym">Crassostrea gigas</name>
    <dbReference type="NCBI Taxonomy" id="29159"/>
    <lineage>
        <taxon>Eukaryota</taxon>
        <taxon>Metazoa</taxon>
        <taxon>Spiralia</taxon>
        <taxon>Lophotrochozoa</taxon>
        <taxon>Mollusca</taxon>
        <taxon>Bivalvia</taxon>
        <taxon>Autobranchia</taxon>
        <taxon>Pteriomorphia</taxon>
        <taxon>Ostreida</taxon>
        <taxon>Ostreoidea</taxon>
        <taxon>Ostreidae</taxon>
        <taxon>Magallana</taxon>
    </lineage>
</organism>
<dbReference type="Proteomes" id="UP000005408">
    <property type="component" value="Unassembled WGS sequence"/>
</dbReference>
<protein>
    <submittedName>
        <fullName evidence="2">Uncharacterized protein</fullName>
    </submittedName>
</protein>
<keyword evidence="3" id="KW-1185">Reference proteome</keyword>
<proteinExistence type="predicted"/>
<sequence>MRTVPVHMGVRSIIQRGITMAMTPGLGTHTIGSTMIGESILPVMHIIAIEVIIHHQVTILITITTVTTDQITVVTGVLTMDSTVTATMAATVPIVVVTSLIQTGSVKGTQSRTGDLRKTLDSMRTPAGSNSCWVPPPSSVTPQHYRAGSPVHLPGSVCRHPPHHSQSGLCEHPNLD</sequence>
<reference evidence="2" key="1">
    <citation type="submission" date="2022-08" db="UniProtKB">
        <authorList>
            <consortium name="EnsemblMetazoa"/>
        </authorList>
    </citation>
    <scope>IDENTIFICATION</scope>
    <source>
        <strain evidence="2">05x7-T-G4-1.051#20</strain>
    </source>
</reference>
<name>A0A8W8HN47_MAGGI</name>
<accession>A0A8W8HN47</accession>